<organism evidence="3 4">
    <name type="scientific">Streptomyces milbemycinicus</name>
    <dbReference type="NCBI Taxonomy" id="476552"/>
    <lineage>
        <taxon>Bacteria</taxon>
        <taxon>Bacillati</taxon>
        <taxon>Actinomycetota</taxon>
        <taxon>Actinomycetes</taxon>
        <taxon>Kitasatosporales</taxon>
        <taxon>Streptomycetaceae</taxon>
        <taxon>Streptomyces</taxon>
    </lineage>
</organism>
<evidence type="ECO:0000313" key="3">
    <source>
        <dbReference type="EMBL" id="MFK4270520.1"/>
    </source>
</evidence>
<feature type="transmembrane region" description="Helical" evidence="2">
    <location>
        <begin position="159"/>
        <end position="180"/>
    </location>
</feature>
<keyword evidence="2" id="KW-0472">Membrane</keyword>
<evidence type="ECO:0000313" key="4">
    <source>
        <dbReference type="Proteomes" id="UP001620295"/>
    </source>
</evidence>
<feature type="compositionally biased region" description="Basic and acidic residues" evidence="1">
    <location>
        <begin position="189"/>
        <end position="200"/>
    </location>
</feature>
<evidence type="ECO:0000256" key="2">
    <source>
        <dbReference type="SAM" id="Phobius"/>
    </source>
</evidence>
<dbReference type="RefSeq" id="WP_404748063.1">
    <property type="nucleotide sequence ID" value="NZ_JBJDQH010000014.1"/>
</dbReference>
<dbReference type="Gene3D" id="2.130.10.10">
    <property type="entry name" value="YVTN repeat-like/Quinoprotein amine dehydrogenase"/>
    <property type="match status" value="1"/>
</dbReference>
<keyword evidence="4" id="KW-1185">Reference proteome</keyword>
<feature type="compositionally biased region" description="Pro residues" evidence="1">
    <location>
        <begin position="28"/>
        <end position="37"/>
    </location>
</feature>
<feature type="region of interest" description="Disordered" evidence="1">
    <location>
        <begin position="182"/>
        <end position="218"/>
    </location>
</feature>
<proteinExistence type="predicted"/>
<name>A0ABW8M0T3_9ACTN</name>
<feature type="compositionally biased region" description="Low complexity" evidence="1">
    <location>
        <begin position="111"/>
        <end position="129"/>
    </location>
</feature>
<gene>
    <name evidence="3" type="ORF">ACI2L5_37175</name>
</gene>
<comment type="caution">
    <text evidence="3">The sequence shown here is derived from an EMBL/GenBank/DDBJ whole genome shotgun (WGS) entry which is preliminary data.</text>
</comment>
<dbReference type="InterPro" id="IPR015943">
    <property type="entry name" value="WD40/YVTN_repeat-like_dom_sf"/>
</dbReference>
<evidence type="ECO:0000256" key="1">
    <source>
        <dbReference type="SAM" id="MobiDB-lite"/>
    </source>
</evidence>
<protein>
    <recommendedName>
        <fullName evidence="5">Secreted protein</fullName>
    </recommendedName>
</protein>
<reference evidence="3 4" key="1">
    <citation type="submission" date="2024-11" db="EMBL/GenBank/DDBJ databases">
        <title>The Natural Products Discovery Center: Release of the First 8490 Sequenced Strains for Exploring Actinobacteria Biosynthetic Diversity.</title>
        <authorList>
            <person name="Kalkreuter E."/>
            <person name="Kautsar S.A."/>
            <person name="Yang D."/>
            <person name="Bader C.D."/>
            <person name="Teijaro C.N."/>
            <person name="Fluegel L."/>
            <person name="Davis C.M."/>
            <person name="Simpson J.R."/>
            <person name="Lauterbach L."/>
            <person name="Steele A.D."/>
            <person name="Gui C."/>
            <person name="Meng S."/>
            <person name="Li G."/>
            <person name="Viehrig K."/>
            <person name="Ye F."/>
            <person name="Su P."/>
            <person name="Kiefer A.F."/>
            <person name="Nichols A."/>
            <person name="Cepeda A.J."/>
            <person name="Yan W."/>
            <person name="Fan B."/>
            <person name="Jiang Y."/>
            <person name="Adhikari A."/>
            <person name="Zheng C.-J."/>
            <person name="Schuster L."/>
            <person name="Cowan T.M."/>
            <person name="Smanski M.J."/>
            <person name="Chevrette M.G."/>
            <person name="De Carvalho L.P.S."/>
            <person name="Shen B."/>
        </authorList>
    </citation>
    <scope>NUCLEOTIDE SEQUENCE [LARGE SCALE GENOMIC DNA]</scope>
    <source>
        <strain evidence="3 4">NPDC020863</strain>
    </source>
</reference>
<sequence length="629" mass="65912">MSQPPPPPNQPPQGGFGAPQDLSYGYPQQPPGQPPAQPGYGYPQAPGQPPQAPQTPPPAPAPPPPPGPPQTPPSGMPQTPPPGAGGYGYPPQQPQSVHAQPTQVGMPAAYPSGQQPQYASGQQPQYGYPPQGPYPPQNAYPGVAPGGGQGGGNKSKQRMMIIVSAVVAVALIVAGGIFFATKGDGGSDDQAKDPKDKKQSQESTSGTTGGKDVPAPETVDGKLLNKIDMPKVSDQIDTAGMWVTDDTFVKSDVYKIVGYPLDGGSPKWTIPLAGEICWSSAHLNEDGLTTILFQEAKPSKADKYPGCTEVGLFDLNNGKMLWQKHVGTGDEKQRFDEVTLGGGTVAAGGTSGGAAWSLDGKLLWKPQDGEDCSDDGYAGGGDKLVAVRRCGQYDNPQLQVQTLNPKNGKIKSSYKVSPGLDYVHILSTDPLIVGLDAGDSTGASVSDFLTIDDSGKEGKVVSKISTEGGKYIADCETTDVEGCRMAVVSKSADALFMGSKERTSSTSGTANEVIAFSLKTGKPIGKTDGVEGAALTPLGLDKDGYVTAYQEATYDAGGAVWRINTKSYKKDKLLQNQLADREMESKFSPKYNEVIYANQRLYMSDQYATKPSGSYDKDDPLAAIFGAGG</sequence>
<dbReference type="Proteomes" id="UP001620295">
    <property type="component" value="Unassembled WGS sequence"/>
</dbReference>
<evidence type="ECO:0008006" key="5">
    <source>
        <dbReference type="Google" id="ProtNLM"/>
    </source>
</evidence>
<feature type="region of interest" description="Disordered" evidence="1">
    <location>
        <begin position="1"/>
        <end position="155"/>
    </location>
</feature>
<keyword evidence="2" id="KW-1133">Transmembrane helix</keyword>
<dbReference type="EMBL" id="JBJDQH010000014">
    <property type="protein sequence ID" value="MFK4270520.1"/>
    <property type="molecule type" value="Genomic_DNA"/>
</dbReference>
<feature type="compositionally biased region" description="Pro residues" evidence="1">
    <location>
        <begin position="1"/>
        <end position="11"/>
    </location>
</feature>
<feature type="compositionally biased region" description="Pro residues" evidence="1">
    <location>
        <begin position="46"/>
        <end position="83"/>
    </location>
</feature>
<dbReference type="SUPFAM" id="SSF50998">
    <property type="entry name" value="Quinoprotein alcohol dehydrogenase-like"/>
    <property type="match status" value="1"/>
</dbReference>
<dbReference type="InterPro" id="IPR011047">
    <property type="entry name" value="Quinoprotein_ADH-like_sf"/>
</dbReference>
<feature type="compositionally biased region" description="Gly residues" evidence="1">
    <location>
        <begin position="144"/>
        <end position="153"/>
    </location>
</feature>
<keyword evidence="2" id="KW-0812">Transmembrane</keyword>
<accession>A0ABW8M0T3</accession>